<evidence type="ECO:0000313" key="1">
    <source>
        <dbReference type="EMBL" id="KAK3547886.1"/>
    </source>
</evidence>
<gene>
    <name evidence="1" type="ORF">QTP70_000343</name>
</gene>
<accession>A0AAE0R8B4</accession>
<dbReference type="InterPro" id="IPR032567">
    <property type="entry name" value="RTL1-rel"/>
</dbReference>
<dbReference type="EMBL" id="JAUCMX010000004">
    <property type="protein sequence ID" value="KAK3547886.1"/>
    <property type="molecule type" value="Genomic_DNA"/>
</dbReference>
<keyword evidence="2" id="KW-1185">Reference proteome</keyword>
<reference evidence="1" key="1">
    <citation type="submission" date="2023-06" db="EMBL/GenBank/DDBJ databases">
        <title>Male Hemibagrus guttatus genome.</title>
        <authorList>
            <person name="Bian C."/>
        </authorList>
    </citation>
    <scope>NUCLEOTIDE SEQUENCE</scope>
    <source>
        <strain evidence="1">Male_cb2023</strain>
        <tissue evidence="1">Muscle</tissue>
    </source>
</reference>
<name>A0AAE0R8B4_9TELE</name>
<protein>
    <recommendedName>
        <fullName evidence="3">Retrotransposon gag domain-containing protein</fullName>
    </recommendedName>
</protein>
<evidence type="ECO:0008006" key="3">
    <source>
        <dbReference type="Google" id="ProtNLM"/>
    </source>
</evidence>
<evidence type="ECO:0000313" key="2">
    <source>
        <dbReference type="Proteomes" id="UP001274896"/>
    </source>
</evidence>
<organism evidence="1 2">
    <name type="scientific">Hemibagrus guttatus</name>
    <dbReference type="NCBI Taxonomy" id="175788"/>
    <lineage>
        <taxon>Eukaryota</taxon>
        <taxon>Metazoa</taxon>
        <taxon>Chordata</taxon>
        <taxon>Craniata</taxon>
        <taxon>Vertebrata</taxon>
        <taxon>Euteleostomi</taxon>
        <taxon>Actinopterygii</taxon>
        <taxon>Neopterygii</taxon>
        <taxon>Teleostei</taxon>
        <taxon>Ostariophysi</taxon>
        <taxon>Siluriformes</taxon>
        <taxon>Bagridae</taxon>
        <taxon>Hemibagrus</taxon>
    </lineage>
</organism>
<dbReference type="PANTHER" id="PTHR15503">
    <property type="entry name" value="LDOC1 RELATED"/>
    <property type="match status" value="1"/>
</dbReference>
<dbReference type="AlphaFoldDB" id="A0AAE0R8B4"/>
<comment type="caution">
    <text evidence="1">The sequence shown here is derived from an EMBL/GenBank/DDBJ whole genome shotgun (WGS) entry which is preliminary data.</text>
</comment>
<proteinExistence type="predicted"/>
<dbReference type="PANTHER" id="PTHR15503:SF22">
    <property type="entry name" value="TRANSPOSON TY3-I GAG POLYPROTEIN"/>
    <property type="match status" value="1"/>
</dbReference>
<sequence>MELRQGSEAAADYAIQFRTLAAQSGWNDAALWAVFRTGLNPALQTELACHMEATSLSQFVATAIRLDNLRLQHRVGTSASATAHPRMRTDYPG</sequence>
<dbReference type="Proteomes" id="UP001274896">
    <property type="component" value="Unassembled WGS sequence"/>
</dbReference>